<dbReference type="AlphaFoldDB" id="A0A8S1VTT3"/>
<dbReference type="Proteomes" id="UP000683925">
    <property type="component" value="Unassembled WGS sequence"/>
</dbReference>
<dbReference type="OrthoDB" id="10250354at2759"/>
<evidence type="ECO:0000313" key="2">
    <source>
        <dbReference type="Proteomes" id="UP000683925"/>
    </source>
</evidence>
<proteinExistence type="predicted"/>
<organism evidence="1 2">
    <name type="scientific">Paramecium octaurelia</name>
    <dbReference type="NCBI Taxonomy" id="43137"/>
    <lineage>
        <taxon>Eukaryota</taxon>
        <taxon>Sar</taxon>
        <taxon>Alveolata</taxon>
        <taxon>Ciliophora</taxon>
        <taxon>Intramacronucleata</taxon>
        <taxon>Oligohymenophorea</taxon>
        <taxon>Peniculida</taxon>
        <taxon>Parameciidae</taxon>
        <taxon>Paramecium</taxon>
    </lineage>
</organism>
<protein>
    <submittedName>
        <fullName evidence="1">Uncharacterized protein</fullName>
    </submittedName>
</protein>
<dbReference type="EMBL" id="CAJJDP010000071">
    <property type="protein sequence ID" value="CAD8179212.1"/>
    <property type="molecule type" value="Genomic_DNA"/>
</dbReference>
<evidence type="ECO:0000313" key="1">
    <source>
        <dbReference type="EMBL" id="CAD8179212.1"/>
    </source>
</evidence>
<gene>
    <name evidence="1" type="ORF">POCTA_138.1.T0720179</name>
</gene>
<accession>A0A8S1VTT3</accession>
<comment type="caution">
    <text evidence="1">The sequence shown here is derived from an EMBL/GenBank/DDBJ whole genome shotgun (WGS) entry which is preliminary data.</text>
</comment>
<keyword evidence="2" id="KW-1185">Reference proteome</keyword>
<name>A0A8S1VTT3_PAROT</name>
<sequence>MNKNAIARMMESTHFKKVVNERQKESNLSKKQVIQETLKEVQITGAQVLFKK</sequence>
<reference evidence="1" key="1">
    <citation type="submission" date="2021-01" db="EMBL/GenBank/DDBJ databases">
        <authorList>
            <consortium name="Genoscope - CEA"/>
            <person name="William W."/>
        </authorList>
    </citation>
    <scope>NUCLEOTIDE SEQUENCE</scope>
</reference>